<feature type="domain" description="Membrane insertase YidC/Oxa/ALB C-terminal" evidence="15">
    <location>
        <begin position="345"/>
        <end position="536"/>
    </location>
</feature>
<evidence type="ECO:0000256" key="9">
    <source>
        <dbReference type="ARBA" id="ARBA00023136"/>
    </source>
</evidence>
<keyword evidence="10 13" id="KW-0143">Chaperone</keyword>
<dbReference type="GO" id="GO:0051205">
    <property type="term" value="P:protein insertion into membrane"/>
    <property type="evidence" value="ECO:0007669"/>
    <property type="project" value="TreeGrafter"/>
</dbReference>
<dbReference type="Pfam" id="PF14849">
    <property type="entry name" value="YidC_periplas"/>
    <property type="match status" value="1"/>
</dbReference>
<name>A0A7C4GBV1_UNCW3</name>
<evidence type="ECO:0000256" key="3">
    <source>
        <dbReference type="ARBA" id="ARBA00015325"/>
    </source>
</evidence>
<comment type="similarity">
    <text evidence="2 13">Belongs to the OXA1/ALB3/YidC family. Type 1 subfamily.</text>
</comment>
<keyword evidence="7 13" id="KW-0653">Protein transport</keyword>
<dbReference type="NCBIfam" id="TIGR03592">
    <property type="entry name" value="yidC_oxa1_cterm"/>
    <property type="match status" value="1"/>
</dbReference>
<dbReference type="InterPro" id="IPR047196">
    <property type="entry name" value="YidC_ALB_C"/>
</dbReference>
<dbReference type="PRINTS" id="PR01900">
    <property type="entry name" value="YIDCPROTEIN"/>
</dbReference>
<accession>A0A7C4GBV1</accession>
<dbReference type="GO" id="GO:0005886">
    <property type="term" value="C:plasma membrane"/>
    <property type="evidence" value="ECO:0007669"/>
    <property type="project" value="UniProtKB-SubCell"/>
</dbReference>
<keyword evidence="5 13" id="KW-1003">Cell membrane</keyword>
<dbReference type="GO" id="GO:0015031">
    <property type="term" value="P:protein transport"/>
    <property type="evidence" value="ECO:0007669"/>
    <property type="project" value="UniProtKB-KW"/>
</dbReference>
<evidence type="ECO:0000313" key="17">
    <source>
        <dbReference type="EMBL" id="HGK28890.1"/>
    </source>
</evidence>
<dbReference type="CDD" id="cd19961">
    <property type="entry name" value="EcYidC-like_peri"/>
    <property type="match status" value="1"/>
</dbReference>
<evidence type="ECO:0000256" key="4">
    <source>
        <dbReference type="ARBA" id="ARBA00022448"/>
    </source>
</evidence>
<evidence type="ECO:0000256" key="7">
    <source>
        <dbReference type="ARBA" id="ARBA00022927"/>
    </source>
</evidence>
<evidence type="ECO:0000256" key="6">
    <source>
        <dbReference type="ARBA" id="ARBA00022692"/>
    </source>
</evidence>
<feature type="compositionally biased region" description="Pro residues" evidence="14">
    <location>
        <begin position="76"/>
        <end position="86"/>
    </location>
</feature>
<evidence type="ECO:0000256" key="13">
    <source>
        <dbReference type="HAMAP-Rule" id="MF_01810"/>
    </source>
</evidence>
<dbReference type="Gene3D" id="2.70.98.90">
    <property type="match status" value="1"/>
</dbReference>
<dbReference type="AlphaFoldDB" id="A0A7C4GBV1"/>
<evidence type="ECO:0000259" key="16">
    <source>
        <dbReference type="Pfam" id="PF14849"/>
    </source>
</evidence>
<dbReference type="Pfam" id="PF02096">
    <property type="entry name" value="60KD_IMP"/>
    <property type="match status" value="1"/>
</dbReference>
<dbReference type="PANTHER" id="PTHR12428">
    <property type="entry name" value="OXA1"/>
    <property type="match status" value="1"/>
</dbReference>
<keyword evidence="8 13" id="KW-1133">Transmembrane helix</keyword>
<dbReference type="InterPro" id="IPR019998">
    <property type="entry name" value="Membr_insert_YidC"/>
</dbReference>
<feature type="transmembrane region" description="Helical" evidence="13">
    <location>
        <begin position="28"/>
        <end position="48"/>
    </location>
</feature>
<feature type="compositionally biased region" description="Low complexity" evidence="14">
    <location>
        <begin position="63"/>
        <end position="75"/>
    </location>
</feature>
<evidence type="ECO:0000256" key="11">
    <source>
        <dbReference type="ARBA" id="ARBA00033245"/>
    </source>
</evidence>
<gene>
    <name evidence="13 17" type="primary">yidC</name>
    <name evidence="17" type="ORF">ENS41_08110</name>
</gene>
<evidence type="ECO:0000256" key="8">
    <source>
        <dbReference type="ARBA" id="ARBA00022989"/>
    </source>
</evidence>
<feature type="transmembrane region" description="Helical" evidence="13">
    <location>
        <begin position="318"/>
        <end position="339"/>
    </location>
</feature>
<evidence type="ECO:0000256" key="10">
    <source>
        <dbReference type="ARBA" id="ARBA00023186"/>
    </source>
</evidence>
<dbReference type="InterPro" id="IPR038221">
    <property type="entry name" value="YidC_periplasmic_sf"/>
</dbReference>
<dbReference type="NCBIfam" id="TIGR03593">
    <property type="entry name" value="yidC_nterm"/>
    <property type="match status" value="1"/>
</dbReference>
<comment type="function">
    <text evidence="13">Required for the insertion and/or proper folding and/or complex formation of integral membrane proteins into the membrane. Involved in integration of membrane proteins that insert both dependently and independently of the Sec translocase complex, as well as at least some lipoproteins. Aids folding of multispanning membrane proteins.</text>
</comment>
<feature type="transmembrane region" description="Helical" evidence="13">
    <location>
        <begin position="410"/>
        <end position="431"/>
    </location>
</feature>
<keyword evidence="6 13" id="KW-0812">Transmembrane</keyword>
<comment type="subcellular location">
    <subcellularLocation>
        <location evidence="1">Cell inner membrane</location>
        <topology evidence="1">Multi-pass membrane protein</topology>
    </subcellularLocation>
    <subcellularLocation>
        <location evidence="13">Cell membrane</location>
        <topology evidence="13">Multi-pass membrane protein</topology>
    </subcellularLocation>
</comment>
<organism evidence="17">
    <name type="scientific">candidate division WOR-3 bacterium</name>
    <dbReference type="NCBI Taxonomy" id="2052148"/>
    <lineage>
        <taxon>Bacteria</taxon>
        <taxon>Bacteria division WOR-3</taxon>
    </lineage>
</organism>
<comment type="caution">
    <text evidence="17">The sequence shown here is derived from an EMBL/GenBank/DDBJ whole genome shotgun (WGS) entry which is preliminary data.</text>
</comment>
<dbReference type="GO" id="GO:0032977">
    <property type="term" value="F:membrane insertase activity"/>
    <property type="evidence" value="ECO:0007669"/>
    <property type="project" value="InterPro"/>
</dbReference>
<evidence type="ECO:0000259" key="15">
    <source>
        <dbReference type="Pfam" id="PF02096"/>
    </source>
</evidence>
<dbReference type="CDD" id="cd20070">
    <property type="entry name" value="5TM_YidC_Alb3"/>
    <property type="match status" value="1"/>
</dbReference>
<dbReference type="PANTHER" id="PTHR12428:SF65">
    <property type="entry name" value="CYTOCHROME C OXIDASE ASSEMBLY PROTEIN COX18, MITOCHONDRIAL"/>
    <property type="match status" value="1"/>
</dbReference>
<evidence type="ECO:0000256" key="5">
    <source>
        <dbReference type="ARBA" id="ARBA00022475"/>
    </source>
</evidence>
<comment type="subunit">
    <text evidence="13">Interacts with the Sec translocase complex via SecD. Specifically interacts with transmembrane segments of nascent integral membrane proteins during membrane integration.</text>
</comment>
<dbReference type="InterPro" id="IPR001708">
    <property type="entry name" value="YidC/ALB3/OXA1/COX18"/>
</dbReference>
<evidence type="ECO:0000256" key="2">
    <source>
        <dbReference type="ARBA" id="ARBA00010527"/>
    </source>
</evidence>
<feature type="transmembrane region" description="Helical" evidence="13">
    <location>
        <begin position="496"/>
        <end position="513"/>
    </location>
</feature>
<reference evidence="17" key="1">
    <citation type="journal article" date="2020" name="mSystems">
        <title>Genome- and Community-Level Interaction Insights into Carbon Utilization and Element Cycling Functions of Hydrothermarchaeota in Hydrothermal Sediment.</title>
        <authorList>
            <person name="Zhou Z."/>
            <person name="Liu Y."/>
            <person name="Xu W."/>
            <person name="Pan J."/>
            <person name="Luo Z.H."/>
            <person name="Li M."/>
        </authorList>
    </citation>
    <scope>NUCLEOTIDE SEQUENCE [LARGE SCALE GENOMIC DNA]</scope>
    <source>
        <strain evidence="17">SpSt-488</strain>
    </source>
</reference>
<feature type="transmembrane region" description="Helical" evidence="13">
    <location>
        <begin position="345"/>
        <end position="364"/>
    </location>
</feature>
<dbReference type="InterPro" id="IPR028055">
    <property type="entry name" value="YidC/Oxa/ALB_C"/>
</dbReference>
<keyword evidence="9 13" id="KW-0472">Membrane</keyword>
<evidence type="ECO:0000256" key="1">
    <source>
        <dbReference type="ARBA" id="ARBA00004429"/>
    </source>
</evidence>
<keyword evidence="4 13" id="KW-0813">Transport</keyword>
<proteinExistence type="inferred from homology"/>
<sequence length="560" mass="62167">MTLYLTRQPPAASLKSQILETPLKSDTVRMLVGFVLVVLILLVWQLLFPPRRRSAPPLPAPAPAETAAEAPAPAVVAPPPPQPAPTPAAIGETTVVIENELLRLELTSAGGAIRTATLKKYNCQLVPEGTTLLGSTVDYAGRSWNLSLLPGSVAVNDRSATFTWTLPEAGATVVKTWTLRDDYRLDLMLSLPEKTAAFVLDAGAGIRTTEKDHREDLANFHFYARDEKKVHQLSAGALRRKPFAAAADWAGLKSKYFFLAVMRPDGTFDSTRAHALDDGRLGFSARIGSPPATGNLLVYIGPVEYKRLRSFGLGFENVVSLGWLKPIALAILWIIELFYRLVRNWGWAIVLFSVVMKAVFYPLTRVQTRQMRQMQLLQPKVEELKKKFKNDPKMLNEETMRLYRVYKINPLSGCLPLLVQMPVFFALYAVLRTFIELRGASFVLWLKDLSVPDTLFGHIPRGVPMIGGYAIGLLPILMGVSFIAQNFITSTDRKNWAITLLFPIFITAIFLNLSSGLQLYWFVYNVLSILESVIATRGGKLWRILRPRTGPIPAGPDPTA</sequence>
<evidence type="ECO:0000256" key="12">
    <source>
        <dbReference type="ARBA" id="ARBA00033342"/>
    </source>
</evidence>
<feature type="domain" description="Membrane insertase YidC N-terminal" evidence="16">
    <location>
        <begin position="95"/>
        <end position="333"/>
    </location>
</feature>
<feature type="transmembrane region" description="Helical" evidence="13">
    <location>
        <begin position="466"/>
        <end position="484"/>
    </location>
</feature>
<dbReference type="InterPro" id="IPR028053">
    <property type="entry name" value="Membr_insert_YidC_N"/>
</dbReference>
<protein>
    <recommendedName>
        <fullName evidence="3 13">Membrane protein insertase YidC</fullName>
    </recommendedName>
    <alternativeName>
        <fullName evidence="12 13">Foldase YidC</fullName>
    </alternativeName>
    <alternativeName>
        <fullName evidence="11 13">Membrane integrase YidC</fullName>
    </alternativeName>
    <alternativeName>
        <fullName evidence="13">Membrane protein YidC</fullName>
    </alternativeName>
</protein>
<dbReference type="HAMAP" id="MF_01810">
    <property type="entry name" value="YidC_type1"/>
    <property type="match status" value="1"/>
</dbReference>
<dbReference type="EMBL" id="DSUT01000173">
    <property type="protein sequence ID" value="HGK28890.1"/>
    <property type="molecule type" value="Genomic_DNA"/>
</dbReference>
<evidence type="ECO:0000256" key="14">
    <source>
        <dbReference type="SAM" id="MobiDB-lite"/>
    </source>
</evidence>
<feature type="region of interest" description="Disordered" evidence="14">
    <location>
        <begin position="56"/>
        <end position="88"/>
    </location>
</feature>
<dbReference type="PRINTS" id="PR00701">
    <property type="entry name" value="60KDINNERMP"/>
</dbReference>